<reference evidence="4" key="1">
    <citation type="journal article" date="2013" name="Mol. Plant Microbe Interact.">
        <title>Global aspects of pacC regulation of pathogenicity genes in Colletotrichum gloeosporioides as revealed by transcriptome analysis.</title>
        <authorList>
            <person name="Alkan N."/>
            <person name="Meng X."/>
            <person name="Friedlander G."/>
            <person name="Reuveni E."/>
            <person name="Sukno S."/>
            <person name="Sherman A."/>
            <person name="Thon M."/>
            <person name="Fluhr R."/>
            <person name="Prusky D."/>
        </authorList>
    </citation>
    <scope>NUCLEOTIDE SEQUENCE [LARGE SCALE GENOMIC DNA]</scope>
    <source>
        <strain evidence="4">Cg-14</strain>
    </source>
</reference>
<gene>
    <name evidence="3" type="ORF">CGLO_03031</name>
</gene>
<dbReference type="CDD" id="cd05188">
    <property type="entry name" value="MDR"/>
    <property type="match status" value="1"/>
</dbReference>
<dbReference type="InterPro" id="IPR036291">
    <property type="entry name" value="NAD(P)-bd_dom_sf"/>
</dbReference>
<evidence type="ECO:0000313" key="4">
    <source>
        <dbReference type="Proteomes" id="UP000015530"/>
    </source>
</evidence>
<dbReference type="SUPFAM" id="SSF51735">
    <property type="entry name" value="NAD(P)-binding Rossmann-fold domains"/>
    <property type="match status" value="1"/>
</dbReference>
<dbReference type="Gene3D" id="3.40.50.720">
    <property type="entry name" value="NAD(P)-binding Rossmann-like Domain"/>
    <property type="match status" value="1"/>
</dbReference>
<name>T0LZ77_COLGC</name>
<accession>T0LZ77</accession>
<protein>
    <submittedName>
        <fullName evidence="3">Uncharacterized protein</fullName>
    </submittedName>
</protein>
<dbReference type="Pfam" id="PF00107">
    <property type="entry name" value="ADH_zinc_N"/>
    <property type="match status" value="1"/>
</dbReference>
<dbReference type="InterPro" id="IPR011032">
    <property type="entry name" value="GroES-like_sf"/>
</dbReference>
<proteinExistence type="predicted"/>
<dbReference type="GO" id="GO:0005739">
    <property type="term" value="C:mitochondrion"/>
    <property type="evidence" value="ECO:0007669"/>
    <property type="project" value="TreeGrafter"/>
</dbReference>
<dbReference type="SUPFAM" id="SSF50129">
    <property type="entry name" value="GroES-like"/>
    <property type="match status" value="1"/>
</dbReference>
<sequence>MSSANTIENRAVILPGAGQDPIFEIREKPAANTGDAVIKVIAVSVRANSPNVYRNPSSGHPLPFPFTPGFASIGRIIDIGPDATRLKHGQLVFFDPYIQGRDRGGIWISGMMEGFDEGSRKLSRGEWRNSTYADYAKVPLESCRPLNEERLLGSINQDGLGYTMEDLTHLFSMLVPFGGLADIDVKSGDTVIVAPATGRYGSAAVHLALAMGAHVIAIGRNGPVLEQLASINARVSTVKLTNIVEQDTQMLRKACRGSADAFWDMSPSGAATSSHFTSCMNVLRHGAKVNLEGSVFSGINFGYMDILGRGLTIKGTWMCTPEQTERLIKMMRNSVLAAAAALALRAKADIYPNYEYGNMFYLGPTTGGQYITKATYSMEVPAPPKDWVKSNENERWLSLWIGVQDNPNNGDVLKMNFVQPLLNWGPDNTAWGCSAPNTQWCVAASTYTPDGQIGQPYVEVDENATLNFEISLNSSTDMIDQKVWSKGKLLSSESDSKGMRPAVFYSGNECYGDGCGTLDAYAYNNITLVFNKAVQNIGDIVSYTNATHTEWQTKDNGITWTIDSITIEKDNLTE</sequence>
<feature type="domain" description="Alcohol dehydrogenase-like N-terminal" evidence="2">
    <location>
        <begin position="34"/>
        <end position="146"/>
    </location>
</feature>
<dbReference type="Proteomes" id="UP000015530">
    <property type="component" value="Unassembled WGS sequence"/>
</dbReference>
<dbReference type="Gene3D" id="3.90.180.10">
    <property type="entry name" value="Medium-chain alcohol dehydrogenases, catalytic domain"/>
    <property type="match status" value="1"/>
</dbReference>
<dbReference type="GO" id="GO:0016491">
    <property type="term" value="F:oxidoreductase activity"/>
    <property type="evidence" value="ECO:0007669"/>
    <property type="project" value="TreeGrafter"/>
</dbReference>
<dbReference type="PANTHER" id="PTHR43677:SF4">
    <property type="entry name" value="QUINONE OXIDOREDUCTASE-LIKE PROTEIN 2"/>
    <property type="match status" value="1"/>
</dbReference>
<dbReference type="InterPro" id="IPR051397">
    <property type="entry name" value="Zn-ADH-like_protein"/>
</dbReference>
<organism evidence="3 4">
    <name type="scientific">Colletotrichum gloeosporioides (strain Cg-14)</name>
    <name type="common">Anthracnose fungus</name>
    <name type="synonym">Glomerella cingulata</name>
    <dbReference type="NCBI Taxonomy" id="1237896"/>
    <lineage>
        <taxon>Eukaryota</taxon>
        <taxon>Fungi</taxon>
        <taxon>Dikarya</taxon>
        <taxon>Ascomycota</taxon>
        <taxon>Pezizomycotina</taxon>
        <taxon>Sordariomycetes</taxon>
        <taxon>Hypocreomycetidae</taxon>
        <taxon>Glomerellales</taxon>
        <taxon>Glomerellaceae</taxon>
        <taxon>Colletotrichum</taxon>
        <taxon>Colletotrichum gloeosporioides species complex</taxon>
    </lineage>
</organism>
<evidence type="ECO:0000313" key="3">
    <source>
        <dbReference type="EMBL" id="EQB56916.1"/>
    </source>
</evidence>
<dbReference type="EMBL" id="AMYD01000632">
    <property type="protein sequence ID" value="EQB56916.1"/>
    <property type="molecule type" value="Genomic_DNA"/>
</dbReference>
<dbReference type="STRING" id="1237896.T0LZ77"/>
<feature type="domain" description="Alcohol dehydrogenase-like C-terminal" evidence="1">
    <location>
        <begin position="201"/>
        <end position="331"/>
    </location>
</feature>
<evidence type="ECO:0000259" key="1">
    <source>
        <dbReference type="Pfam" id="PF00107"/>
    </source>
</evidence>
<dbReference type="InterPro" id="IPR013149">
    <property type="entry name" value="ADH-like_C"/>
</dbReference>
<dbReference type="PANTHER" id="PTHR43677">
    <property type="entry name" value="SHORT-CHAIN DEHYDROGENASE/REDUCTASE"/>
    <property type="match status" value="1"/>
</dbReference>
<comment type="caution">
    <text evidence="3">The sequence shown here is derived from an EMBL/GenBank/DDBJ whole genome shotgun (WGS) entry which is preliminary data.</text>
</comment>
<dbReference type="eggNOG" id="KOG0023">
    <property type="taxonomic scope" value="Eukaryota"/>
</dbReference>
<dbReference type="InterPro" id="IPR013154">
    <property type="entry name" value="ADH-like_N"/>
</dbReference>
<dbReference type="OrthoDB" id="5407715at2759"/>
<dbReference type="HOGENOM" id="CLU_474867_0_0_1"/>
<dbReference type="Pfam" id="PF08240">
    <property type="entry name" value="ADH_N"/>
    <property type="match status" value="1"/>
</dbReference>
<dbReference type="AlphaFoldDB" id="T0LZ77"/>
<evidence type="ECO:0000259" key="2">
    <source>
        <dbReference type="Pfam" id="PF08240"/>
    </source>
</evidence>